<dbReference type="PANTHER" id="PTHR43877:SF1">
    <property type="entry name" value="ACETYLTRANSFERASE"/>
    <property type="match status" value="1"/>
</dbReference>
<dbReference type="InterPro" id="IPR016181">
    <property type="entry name" value="Acyl_CoA_acyltransferase"/>
</dbReference>
<dbReference type="STRING" id="420998.JDO7802_02626"/>
<dbReference type="GO" id="GO:0016747">
    <property type="term" value="F:acyltransferase activity, transferring groups other than amino-acyl groups"/>
    <property type="evidence" value="ECO:0007669"/>
    <property type="project" value="InterPro"/>
</dbReference>
<feature type="domain" description="N-acetyltransferase" evidence="3">
    <location>
        <begin position="20"/>
        <end position="162"/>
    </location>
</feature>
<keyword evidence="1 4" id="KW-0808">Transferase</keyword>
<dbReference type="InterPro" id="IPR050832">
    <property type="entry name" value="Bact_Acetyltransf"/>
</dbReference>
<dbReference type="InterPro" id="IPR000182">
    <property type="entry name" value="GNAT_dom"/>
</dbReference>
<dbReference type="Proteomes" id="UP000049222">
    <property type="component" value="Unassembled WGS sequence"/>
</dbReference>
<keyword evidence="5" id="KW-1185">Reference proteome</keyword>
<dbReference type="PROSITE" id="PS51186">
    <property type="entry name" value="GNAT"/>
    <property type="match status" value="1"/>
</dbReference>
<evidence type="ECO:0000256" key="2">
    <source>
        <dbReference type="ARBA" id="ARBA00023315"/>
    </source>
</evidence>
<dbReference type="CDD" id="cd04301">
    <property type="entry name" value="NAT_SF"/>
    <property type="match status" value="1"/>
</dbReference>
<evidence type="ECO:0000313" key="5">
    <source>
        <dbReference type="Proteomes" id="UP000049222"/>
    </source>
</evidence>
<dbReference type="Gene3D" id="3.40.630.30">
    <property type="match status" value="1"/>
</dbReference>
<protein>
    <submittedName>
        <fullName evidence="4">Putative acetyltransferase</fullName>
    </submittedName>
</protein>
<evidence type="ECO:0000313" key="4">
    <source>
        <dbReference type="EMBL" id="CTQ50601.1"/>
    </source>
</evidence>
<evidence type="ECO:0000256" key="1">
    <source>
        <dbReference type="ARBA" id="ARBA00022679"/>
    </source>
</evidence>
<gene>
    <name evidence="4" type="ORF">JDO7802_02626</name>
</gene>
<reference evidence="4 5" key="1">
    <citation type="submission" date="2015-07" db="EMBL/GenBank/DDBJ databases">
        <authorList>
            <person name="Noorani M."/>
        </authorList>
    </citation>
    <scope>NUCLEOTIDE SEQUENCE [LARGE SCALE GENOMIC DNA]</scope>
    <source>
        <strain evidence="4 5">CECT 7802</strain>
    </source>
</reference>
<keyword evidence="2" id="KW-0012">Acyltransferase</keyword>
<evidence type="ECO:0000259" key="3">
    <source>
        <dbReference type="PROSITE" id="PS51186"/>
    </source>
</evidence>
<organism evidence="4 5">
    <name type="scientific">Jannaschia donghaensis</name>
    <dbReference type="NCBI Taxonomy" id="420998"/>
    <lineage>
        <taxon>Bacteria</taxon>
        <taxon>Pseudomonadati</taxon>
        <taxon>Pseudomonadota</taxon>
        <taxon>Alphaproteobacteria</taxon>
        <taxon>Rhodobacterales</taxon>
        <taxon>Roseobacteraceae</taxon>
        <taxon>Jannaschia</taxon>
    </lineage>
</organism>
<dbReference type="AlphaFoldDB" id="A0A0M6YJS3"/>
<dbReference type="PANTHER" id="PTHR43877">
    <property type="entry name" value="AMINOALKYLPHOSPHONATE N-ACETYLTRANSFERASE-RELATED-RELATED"/>
    <property type="match status" value="1"/>
</dbReference>
<dbReference type="SUPFAM" id="SSF55729">
    <property type="entry name" value="Acyl-CoA N-acyltransferases (Nat)"/>
    <property type="match status" value="1"/>
</dbReference>
<dbReference type="EMBL" id="CXSU01000012">
    <property type="protein sequence ID" value="CTQ50601.1"/>
    <property type="molecule type" value="Genomic_DNA"/>
</dbReference>
<accession>A0A0M6YJS3</accession>
<dbReference type="Pfam" id="PF00583">
    <property type="entry name" value="Acetyltransf_1"/>
    <property type="match status" value="1"/>
</dbReference>
<name>A0A0M6YJS3_9RHOB</name>
<sequence length="162" mass="17801">MNRGPLRRTDEAVAGEIETMKIFAIRPSDADALLPLVQSLAAHHDDVPAATAHTLARDLADGWIWGFGAGDPMDGYVLLIPHAQAQQGVRGADLHHVFVRPRARRQGLARRLIAAAEADARDRGCAYVVIGAHVGNEAARDTYVALDYAWTAPTFWRFRKRL</sequence>
<proteinExistence type="predicted"/>